<organism evidence="2 3">
    <name type="scientific">Nannocystis pusilla</name>
    <dbReference type="NCBI Taxonomy" id="889268"/>
    <lineage>
        <taxon>Bacteria</taxon>
        <taxon>Pseudomonadati</taxon>
        <taxon>Myxococcota</taxon>
        <taxon>Polyangia</taxon>
        <taxon>Nannocystales</taxon>
        <taxon>Nannocystaceae</taxon>
        <taxon>Nannocystis</taxon>
    </lineage>
</organism>
<feature type="transmembrane region" description="Helical" evidence="1">
    <location>
        <begin position="144"/>
        <end position="164"/>
    </location>
</feature>
<feature type="transmembrane region" description="Helical" evidence="1">
    <location>
        <begin position="176"/>
        <end position="200"/>
    </location>
</feature>
<accession>A0ABS7TK64</accession>
<keyword evidence="3" id="KW-1185">Reference proteome</keyword>
<dbReference type="Proteomes" id="UP001139031">
    <property type="component" value="Unassembled WGS sequence"/>
</dbReference>
<keyword evidence="1" id="KW-0472">Membrane</keyword>
<proteinExistence type="predicted"/>
<feature type="transmembrane region" description="Helical" evidence="1">
    <location>
        <begin position="287"/>
        <end position="310"/>
    </location>
</feature>
<protein>
    <recommendedName>
        <fullName evidence="4">Quinol:cytochrome c oxidoreductase quinone-binding subunit 2</fullName>
    </recommendedName>
</protein>
<name>A0ABS7TK64_9BACT</name>
<feature type="transmembrane region" description="Helical" evidence="1">
    <location>
        <begin position="64"/>
        <end position="90"/>
    </location>
</feature>
<feature type="transmembrane region" description="Helical" evidence="1">
    <location>
        <begin position="316"/>
        <end position="336"/>
    </location>
</feature>
<dbReference type="EMBL" id="JAIRAU010000001">
    <property type="protein sequence ID" value="MBZ5708604.1"/>
    <property type="molecule type" value="Genomic_DNA"/>
</dbReference>
<feature type="transmembrane region" description="Helical" evidence="1">
    <location>
        <begin position="220"/>
        <end position="241"/>
    </location>
</feature>
<evidence type="ECO:0000256" key="1">
    <source>
        <dbReference type="SAM" id="Phobius"/>
    </source>
</evidence>
<keyword evidence="1" id="KW-0812">Transmembrane</keyword>
<comment type="caution">
    <text evidence="2">The sequence shown here is derived from an EMBL/GenBank/DDBJ whole genome shotgun (WGS) entry which is preliminary data.</text>
</comment>
<evidence type="ECO:0008006" key="4">
    <source>
        <dbReference type="Google" id="ProtNLM"/>
    </source>
</evidence>
<evidence type="ECO:0000313" key="2">
    <source>
        <dbReference type="EMBL" id="MBZ5708604.1"/>
    </source>
</evidence>
<dbReference type="PANTHER" id="PTHR43044:SF1">
    <property type="entry name" value="QUINOL:CYTOCHROME C OXIDOREDUCTASE QUINONE-BINDING SUBUNIT 2"/>
    <property type="match status" value="1"/>
</dbReference>
<feature type="transmembrane region" description="Helical" evidence="1">
    <location>
        <begin position="31"/>
        <end position="52"/>
    </location>
</feature>
<evidence type="ECO:0000313" key="3">
    <source>
        <dbReference type="Proteomes" id="UP001139031"/>
    </source>
</evidence>
<dbReference type="RefSeq" id="WP_224190350.1">
    <property type="nucleotide sequence ID" value="NZ_JAIRAU010000001.1"/>
</dbReference>
<feature type="transmembrane region" description="Helical" evidence="1">
    <location>
        <begin position="261"/>
        <end position="280"/>
    </location>
</feature>
<feature type="transmembrane region" description="Helical" evidence="1">
    <location>
        <begin position="110"/>
        <end position="132"/>
    </location>
</feature>
<reference evidence="2" key="1">
    <citation type="submission" date="2021-08" db="EMBL/GenBank/DDBJ databases">
        <authorList>
            <person name="Stevens D.C."/>
        </authorList>
    </citation>
    <scope>NUCLEOTIDE SEQUENCE</scope>
    <source>
        <strain evidence="2">DSM 53165</strain>
    </source>
</reference>
<keyword evidence="1" id="KW-1133">Transmembrane helix</keyword>
<dbReference type="PANTHER" id="PTHR43044">
    <property type="match status" value="1"/>
</dbReference>
<sequence length="357" mass="38607">MRLMLGATLILTTLAAAAGQASPAFLRAWLIAWLLWLGVALGAFSFLCLAHLVRSRWGVVVGPLLRAAASTIPLLALLFLPIALGLHHLYPWMDTAWLMAGPLRAAKAAYLDASFFLARAVVILVAWSVLAWRLAHARRPRPGLAALALVVYFLTITLAAVDWVLSLDPDMSTSAFGLAVLTGQAVAGWSVVVIAVALVLGRGSHAPLIPPARLQELGTLLFVALMLWGYIAFTQFLLVWGADLPREAQWYVRRIRGDWGVVAWALVGLHFAVPFIALLMRPIKRDAARLAGVAGLLLLMHAVELVWFIVPSRPQPLGWLDVAVPLGVGAWWVLAFRRLLAAGGSLVALPAEDIDHV</sequence>
<gene>
    <name evidence="2" type="ORF">K7C98_04990</name>
</gene>